<dbReference type="Proteomes" id="UP000204179">
    <property type="component" value="Segment"/>
</dbReference>
<evidence type="ECO:0000313" key="1">
    <source>
        <dbReference type="EMBL" id="AKY02121.1"/>
    </source>
</evidence>
<sequence>MTEQEINDLIMNLVKDINTRALHKYQNGEAWTIADCKKGADHGREVIKTFNEKLVKCVM</sequence>
<dbReference type="RefSeq" id="YP_009190831.1">
    <property type="nucleotide sequence ID" value="NC_028686.1"/>
</dbReference>
<protein>
    <submittedName>
        <fullName evidence="1">Uncharacterized protein</fullName>
    </submittedName>
</protein>
<dbReference type="EMBL" id="KT239446">
    <property type="protein sequence ID" value="AKY02121.1"/>
    <property type="molecule type" value="Genomic_DNA"/>
</dbReference>
<reference evidence="1 2" key="1">
    <citation type="submission" date="2015-07" db="EMBL/GenBank/DDBJ databases">
        <title>Isolation and characterization of JD18-a novel lytic bacteriophage for Klebsiella pneumoniae.</title>
        <authorList>
            <person name="Fan J."/>
            <person name="Zhang X."/>
            <person name="Guo X."/>
            <person name="He P."/>
            <person name="Zhang Y."/>
        </authorList>
    </citation>
    <scope>NUCLEOTIDE SEQUENCE [LARGE SCALE GENOMIC DNA]</scope>
</reference>
<proteinExistence type="predicted"/>
<dbReference type="KEGG" id="vg:26518665"/>
<name>A0A0K1Y5R2_9CAUD</name>
<keyword evidence="2" id="KW-1185">Reference proteome</keyword>
<dbReference type="GeneID" id="26518665"/>
<accession>A0A0K1Y5R2</accession>
<evidence type="ECO:0000313" key="2">
    <source>
        <dbReference type="Proteomes" id="UP000204179"/>
    </source>
</evidence>
<gene>
    <name evidence="1" type="ORF">JD18_250</name>
</gene>
<organism evidence="1 2">
    <name type="scientific">Klebsiella phage JD18</name>
    <dbReference type="NCBI Taxonomy" id="1698360"/>
    <lineage>
        <taxon>Viruses</taxon>
        <taxon>Duplodnaviria</taxon>
        <taxon>Heunggongvirae</taxon>
        <taxon>Uroviricota</taxon>
        <taxon>Caudoviricetes</taxon>
        <taxon>Pantevenvirales</taxon>
        <taxon>Straboviridae</taxon>
        <taxon>Tevenvirinae</taxon>
        <taxon>Jiaodavirus</taxon>
        <taxon>Jiaodavirus jd18</taxon>
    </lineage>
</organism>